<name>A0A1Y2I5X9_TRAC3</name>
<proteinExistence type="predicted"/>
<dbReference type="Proteomes" id="UP000193067">
    <property type="component" value="Unassembled WGS sequence"/>
</dbReference>
<dbReference type="AlphaFoldDB" id="A0A1Y2I5X9"/>
<feature type="compositionally biased region" description="Low complexity" evidence="1">
    <location>
        <begin position="611"/>
        <end position="633"/>
    </location>
</feature>
<feature type="compositionally biased region" description="Low complexity" evidence="1">
    <location>
        <begin position="530"/>
        <end position="570"/>
    </location>
</feature>
<feature type="region of interest" description="Disordered" evidence="1">
    <location>
        <begin position="357"/>
        <end position="376"/>
    </location>
</feature>
<evidence type="ECO:0000256" key="1">
    <source>
        <dbReference type="SAM" id="MobiDB-lite"/>
    </source>
</evidence>
<evidence type="ECO:0000313" key="2">
    <source>
        <dbReference type="EMBL" id="OSC96554.1"/>
    </source>
</evidence>
<gene>
    <name evidence="2" type="ORF">PYCCODRAFT_1429026</name>
</gene>
<dbReference type="EMBL" id="KZ084175">
    <property type="protein sequence ID" value="OSC96554.1"/>
    <property type="molecule type" value="Genomic_DNA"/>
</dbReference>
<organism evidence="2 3">
    <name type="scientific">Trametes coccinea (strain BRFM310)</name>
    <name type="common">Pycnoporus coccineus</name>
    <dbReference type="NCBI Taxonomy" id="1353009"/>
    <lineage>
        <taxon>Eukaryota</taxon>
        <taxon>Fungi</taxon>
        <taxon>Dikarya</taxon>
        <taxon>Basidiomycota</taxon>
        <taxon>Agaricomycotina</taxon>
        <taxon>Agaricomycetes</taxon>
        <taxon>Polyporales</taxon>
        <taxon>Polyporaceae</taxon>
        <taxon>Trametes</taxon>
    </lineage>
</organism>
<reference evidence="2 3" key="1">
    <citation type="journal article" date="2015" name="Biotechnol. Biofuels">
        <title>Enhanced degradation of softwood versus hardwood by the white-rot fungus Pycnoporus coccineus.</title>
        <authorList>
            <person name="Couturier M."/>
            <person name="Navarro D."/>
            <person name="Chevret D."/>
            <person name="Henrissat B."/>
            <person name="Piumi F."/>
            <person name="Ruiz-Duenas F.J."/>
            <person name="Martinez A.T."/>
            <person name="Grigoriev I.V."/>
            <person name="Riley R."/>
            <person name="Lipzen A."/>
            <person name="Berrin J.G."/>
            <person name="Master E.R."/>
            <person name="Rosso M.N."/>
        </authorList>
    </citation>
    <scope>NUCLEOTIDE SEQUENCE [LARGE SCALE GENOMIC DNA]</scope>
    <source>
        <strain evidence="2 3">BRFM310</strain>
    </source>
</reference>
<keyword evidence="3" id="KW-1185">Reference proteome</keyword>
<protein>
    <submittedName>
        <fullName evidence="2">Uncharacterized protein</fullName>
    </submittedName>
</protein>
<feature type="compositionally biased region" description="Low complexity" evidence="1">
    <location>
        <begin position="495"/>
        <end position="508"/>
    </location>
</feature>
<feature type="region of interest" description="Disordered" evidence="1">
    <location>
        <begin position="493"/>
        <end position="647"/>
    </location>
</feature>
<dbReference type="OrthoDB" id="2758821at2759"/>
<accession>A0A1Y2I5X9</accession>
<sequence length="736" mass="79708">MQSTLENLDQRAIEVRNEVAALARAQVLQQLTVLEGLVDTNSRSREEWLEAQNELDYRMHAYLVLTYDTRECELLSIATRIEMVLRRQTLDETFLVVERYRLFRTQREVSEAMYLAARERLRLLHDRAHAAVLIPSFTNRLCSLPLTRFTQPSHPPAFPHLRHSLTMSTSTTAKSASTKGKKAATPAQLRAAAREELNALFASAPGGSIAGEEEYEDFARRVLAQLDVIGGGEYTEEVAYQASRLVRETVGFATGVEGAEVDAEVPWTHPIYRQAFAQVQAEIAAERADREGEDEAPASVVEVEAEVTEVDELAGDDMEVVEEAPPVPQTRAKGKVAPRPIRVPEYKPAAKVIVSKPKRALPADEPSATPSPRKKARAEALAFPSPVWRPASAEPSLSIRCFYCAAHPKGGRCVLREGFTKCDRCLLSRQGCWAPGGGRKLFGEWYDAQGHLCAVRLDGVIAAKVIRSRGRASDMPAWVKEAWDQHKSVRQALHAAGEGSLGESSASEITPPRSGRAVKASAPPKTARTSLPSSASSAKLSHVEVPAPRVRIPAPVASSSSQPVASSSQAAPPPPSPSPALATPPTGSLPPPAAQRHASPNSPPRQPSVPPFAAEEPLAPPAFRTPASAAASAMPPPPPPTPQQLGLGGLVERETQWFRETFARHLVANFSRPQDSAPIDPHRTPAGDAYVRALESVRDALSGQVAALAATRDELRLRARNAPLSDAEIFGHYANR</sequence>
<evidence type="ECO:0000313" key="3">
    <source>
        <dbReference type="Proteomes" id="UP000193067"/>
    </source>
</evidence>
<feature type="compositionally biased region" description="Pro residues" evidence="1">
    <location>
        <begin position="601"/>
        <end position="610"/>
    </location>
</feature>